<reference evidence="2" key="1">
    <citation type="journal article" date="2022" name="Proc. Natl. Acad. Sci. U.S.A.">
        <title>Life cycle and functional genomics of the unicellular red alga Galdieria for elucidating algal and plant evolution and industrial use.</title>
        <authorList>
            <person name="Hirooka S."/>
            <person name="Itabashi T."/>
            <person name="Ichinose T.M."/>
            <person name="Onuma R."/>
            <person name="Fujiwara T."/>
            <person name="Yamashita S."/>
            <person name="Jong L.W."/>
            <person name="Tomita R."/>
            <person name="Iwane A.H."/>
            <person name="Miyagishima S.Y."/>
        </authorList>
    </citation>
    <scope>NUCLEOTIDE SEQUENCE</scope>
    <source>
        <strain evidence="2">NBRC 102759</strain>
    </source>
</reference>
<dbReference type="Pfam" id="PF07690">
    <property type="entry name" value="MFS_1"/>
    <property type="match status" value="1"/>
</dbReference>
<keyword evidence="1" id="KW-1133">Transmembrane helix</keyword>
<dbReference type="AlphaFoldDB" id="A0A9C7PTQ6"/>
<feature type="transmembrane region" description="Helical" evidence="1">
    <location>
        <begin position="474"/>
        <end position="496"/>
    </location>
</feature>
<dbReference type="GO" id="GO:0022857">
    <property type="term" value="F:transmembrane transporter activity"/>
    <property type="evidence" value="ECO:0007669"/>
    <property type="project" value="InterPro"/>
</dbReference>
<proteinExistence type="predicted"/>
<evidence type="ECO:0008006" key="4">
    <source>
        <dbReference type="Google" id="ProtNLM"/>
    </source>
</evidence>
<dbReference type="InterPro" id="IPR011701">
    <property type="entry name" value="MFS"/>
</dbReference>
<dbReference type="PANTHER" id="PTHR23530:SF1">
    <property type="entry name" value="PERMEASE, MAJOR FACILITATOR SUPERFAMILY-RELATED"/>
    <property type="match status" value="1"/>
</dbReference>
<sequence>MVDSVAFAQRTKRLERNLVLIPIARALNMALLGQAVFNVFWSREIGLDVQKIFTLQVVNSISVVSLELPSGITSDTLGRKKTLVIACALKIMAFVVYGSAHSFVTCCIAEFLLAAGSAAWSGTDTAILYETAAELNRSAEALDRESSNVFVSQTVEGSCAILGGFLATWGTVRLAVSATALPFVIACLVTLGLIEPNWKSPIQSYEPSHPSDVVELEEARTEENEPNYSEDFTIEPLKEYIPFSLKDPKESGTTEEAIQKGNHLESLSLDDGEQNMNNSSQQLLNVEEPLNIDREGVLDVGCQCFRLFHHQWILVMGTLRICQVFEAISSTLFISCATYTAVWFYQLLFERANMSLDAYGPSWAVLNFAVALGACLSPMFYRRLGLFLTQSFLGLWLISCFIALGLWISPWVVVIGCLLNMVRGINQPMFITHLNHLLPSSCRATMGSVYSLGTRFLFSGGALILGLVSRVYSLTVACIICGIFYGGAAVILGFLFHRIHKQSNRSSFVTIATETFR</sequence>
<dbReference type="InterPro" id="IPR053160">
    <property type="entry name" value="MFS_DHA3_Transporter"/>
</dbReference>
<feature type="transmembrane region" description="Helical" evidence="1">
    <location>
        <begin position="393"/>
        <end position="419"/>
    </location>
</feature>
<gene>
    <name evidence="2" type="ORF">GpartN1_g1343.t1</name>
</gene>
<evidence type="ECO:0000256" key="1">
    <source>
        <dbReference type="SAM" id="Phobius"/>
    </source>
</evidence>
<dbReference type="SUPFAM" id="SSF103473">
    <property type="entry name" value="MFS general substrate transporter"/>
    <property type="match status" value="1"/>
</dbReference>
<keyword evidence="1" id="KW-0812">Transmembrane</keyword>
<dbReference type="PANTHER" id="PTHR23530">
    <property type="entry name" value="TRANSPORT PROTEIN-RELATED"/>
    <property type="match status" value="1"/>
</dbReference>
<keyword evidence="1" id="KW-0472">Membrane</keyword>
<evidence type="ECO:0000313" key="3">
    <source>
        <dbReference type="Proteomes" id="UP001061958"/>
    </source>
</evidence>
<comment type="caution">
    <text evidence="2">The sequence shown here is derived from an EMBL/GenBank/DDBJ whole genome shotgun (WGS) entry which is preliminary data.</text>
</comment>
<dbReference type="Gene3D" id="1.20.1250.20">
    <property type="entry name" value="MFS general substrate transporter like domains"/>
    <property type="match status" value="1"/>
</dbReference>
<name>A0A9C7PTQ6_9RHOD</name>
<organism evidence="2 3">
    <name type="scientific">Galdieria partita</name>
    <dbReference type="NCBI Taxonomy" id="83374"/>
    <lineage>
        <taxon>Eukaryota</taxon>
        <taxon>Rhodophyta</taxon>
        <taxon>Bangiophyceae</taxon>
        <taxon>Galdieriales</taxon>
        <taxon>Galdieriaceae</taxon>
        <taxon>Galdieria</taxon>
    </lineage>
</organism>
<protein>
    <recommendedName>
        <fullName evidence="4">Major facilitator superfamily (MFS) profile domain-containing protein</fullName>
    </recommendedName>
</protein>
<dbReference type="Proteomes" id="UP001061958">
    <property type="component" value="Unassembled WGS sequence"/>
</dbReference>
<accession>A0A9C7PTQ6</accession>
<feature type="transmembrane region" description="Helical" evidence="1">
    <location>
        <begin position="360"/>
        <end position="381"/>
    </location>
</feature>
<dbReference type="InterPro" id="IPR036259">
    <property type="entry name" value="MFS_trans_sf"/>
</dbReference>
<keyword evidence="3" id="KW-1185">Reference proteome</keyword>
<feature type="transmembrane region" description="Helical" evidence="1">
    <location>
        <begin position="82"/>
        <end position="100"/>
    </location>
</feature>
<reference evidence="2" key="2">
    <citation type="submission" date="2022-01" db="EMBL/GenBank/DDBJ databases">
        <authorList>
            <person name="Hirooka S."/>
            <person name="Miyagishima S.Y."/>
        </authorList>
    </citation>
    <scope>NUCLEOTIDE SEQUENCE</scope>
    <source>
        <strain evidence="2">NBRC 102759</strain>
    </source>
</reference>
<dbReference type="OrthoDB" id="10300227at2759"/>
<feature type="transmembrane region" description="Helical" evidence="1">
    <location>
        <begin position="327"/>
        <end position="348"/>
    </location>
</feature>
<evidence type="ECO:0000313" key="2">
    <source>
        <dbReference type="EMBL" id="GJQ09552.1"/>
    </source>
</evidence>
<dbReference type="EMBL" id="BQMJ01000009">
    <property type="protein sequence ID" value="GJQ09552.1"/>
    <property type="molecule type" value="Genomic_DNA"/>
</dbReference>